<sequence>MKPTHMQIQKLLADVRFPASRDGLVSYARSHRAPTEVVEAIAVLPDRSYRDPNEVGQAFADHQHRAAESRG</sequence>
<gene>
    <name evidence="1" type="ORF">LX83_000601</name>
</gene>
<evidence type="ECO:0000313" key="1">
    <source>
        <dbReference type="EMBL" id="MCP2163761.1"/>
    </source>
</evidence>
<dbReference type="InterPro" id="IPR021527">
    <property type="entry name" value="DUF2795"/>
</dbReference>
<dbReference type="EMBL" id="JAMTCK010000001">
    <property type="protein sequence ID" value="MCP2163761.1"/>
    <property type="molecule type" value="Genomic_DNA"/>
</dbReference>
<dbReference type="AlphaFoldDB" id="A0AAE3KD85"/>
<protein>
    <recommendedName>
        <fullName evidence="3">DUF2795 domain-containing protein</fullName>
    </recommendedName>
</protein>
<evidence type="ECO:0000313" key="2">
    <source>
        <dbReference type="Proteomes" id="UP001206128"/>
    </source>
</evidence>
<comment type="caution">
    <text evidence="1">The sequence shown here is derived from an EMBL/GenBank/DDBJ whole genome shotgun (WGS) entry which is preliminary data.</text>
</comment>
<proteinExistence type="predicted"/>
<organism evidence="1 2">
    <name type="scientific">Goodfellowiella coeruleoviolacea</name>
    <dbReference type="NCBI Taxonomy" id="334858"/>
    <lineage>
        <taxon>Bacteria</taxon>
        <taxon>Bacillati</taxon>
        <taxon>Actinomycetota</taxon>
        <taxon>Actinomycetes</taxon>
        <taxon>Pseudonocardiales</taxon>
        <taxon>Pseudonocardiaceae</taxon>
        <taxon>Goodfellowiella</taxon>
    </lineage>
</organism>
<dbReference type="Pfam" id="PF11387">
    <property type="entry name" value="DUF2795"/>
    <property type="match status" value="1"/>
</dbReference>
<name>A0AAE3KD85_9PSEU</name>
<keyword evidence="2" id="KW-1185">Reference proteome</keyword>
<dbReference type="RefSeq" id="WP_253766682.1">
    <property type="nucleotide sequence ID" value="NZ_JAMTCK010000001.1"/>
</dbReference>
<dbReference type="Proteomes" id="UP001206128">
    <property type="component" value="Unassembled WGS sequence"/>
</dbReference>
<reference evidence="1" key="1">
    <citation type="submission" date="2022-06" db="EMBL/GenBank/DDBJ databases">
        <title>Genomic Encyclopedia of Archaeal and Bacterial Type Strains, Phase II (KMG-II): from individual species to whole genera.</title>
        <authorList>
            <person name="Goeker M."/>
        </authorList>
    </citation>
    <scope>NUCLEOTIDE SEQUENCE</scope>
    <source>
        <strain evidence="1">DSM 43935</strain>
    </source>
</reference>
<accession>A0AAE3KD85</accession>
<evidence type="ECO:0008006" key="3">
    <source>
        <dbReference type="Google" id="ProtNLM"/>
    </source>
</evidence>